<reference evidence="31 32" key="1">
    <citation type="submission" date="2020-04" db="EMBL/GenBank/DDBJ databases">
        <authorList>
            <person name="Wallbank WR R."/>
            <person name="Pardo Diaz C."/>
            <person name="Kozak K."/>
            <person name="Martin S."/>
            <person name="Jiggins C."/>
            <person name="Moest M."/>
            <person name="Warren A I."/>
            <person name="Byers J.R.P. K."/>
            <person name="Montejo-Kovacevich G."/>
            <person name="Yen C E."/>
        </authorList>
    </citation>
    <scope>NUCLEOTIDE SEQUENCE [LARGE SCALE GENOMIC DNA]</scope>
</reference>
<keyword evidence="21" id="KW-0576">Peroxisome</keyword>
<comment type="catalytic activity">
    <reaction evidence="24">
        <text>lanosterol + NADPH + H(+) = 24,25-dihydrolanosterol + NADP(+)</text>
        <dbReference type="Rhea" id="RHEA:33919"/>
        <dbReference type="ChEBI" id="CHEBI:15378"/>
        <dbReference type="ChEBI" id="CHEBI:16521"/>
        <dbReference type="ChEBI" id="CHEBI:28113"/>
        <dbReference type="ChEBI" id="CHEBI:57783"/>
        <dbReference type="ChEBI" id="CHEBI:58349"/>
    </reaction>
    <physiologicalReaction direction="left-to-right" evidence="24">
        <dbReference type="Rhea" id="RHEA:33920"/>
    </physiologicalReaction>
</comment>
<evidence type="ECO:0000259" key="30">
    <source>
        <dbReference type="PROSITE" id="PS51387"/>
    </source>
</evidence>
<dbReference type="Gene3D" id="3.30.465.10">
    <property type="match status" value="1"/>
</dbReference>
<dbReference type="GO" id="GO:0050614">
    <property type="term" value="F:Delta24-sterol reductase activity"/>
    <property type="evidence" value="ECO:0007669"/>
    <property type="project" value="UniProtKB-EC"/>
</dbReference>
<evidence type="ECO:0000256" key="17">
    <source>
        <dbReference type="ARBA" id="ARBA00023002"/>
    </source>
</evidence>
<evidence type="ECO:0000256" key="19">
    <source>
        <dbReference type="ARBA" id="ARBA00023098"/>
    </source>
</evidence>
<dbReference type="GO" id="GO:0005789">
    <property type="term" value="C:endoplasmic reticulum membrane"/>
    <property type="evidence" value="ECO:0007669"/>
    <property type="project" value="UniProtKB-SubCell"/>
</dbReference>
<dbReference type="InterPro" id="IPR016166">
    <property type="entry name" value="FAD-bd_PCMH"/>
</dbReference>
<evidence type="ECO:0000256" key="14">
    <source>
        <dbReference type="ARBA" id="ARBA00022827"/>
    </source>
</evidence>
<evidence type="ECO:0000256" key="12">
    <source>
        <dbReference type="ARBA" id="ARBA00022729"/>
    </source>
</evidence>
<evidence type="ECO:0000256" key="4">
    <source>
        <dbReference type="ARBA" id="ARBA00004389"/>
    </source>
</evidence>
<dbReference type="InterPro" id="IPR016169">
    <property type="entry name" value="FAD-bd_PCMH_sub2"/>
</dbReference>
<evidence type="ECO:0000256" key="29">
    <source>
        <dbReference type="SAM" id="Phobius"/>
    </source>
</evidence>
<keyword evidence="20 29" id="KW-0472">Membrane</keyword>
<accession>A0A8S0YMY9</accession>
<evidence type="ECO:0000256" key="15">
    <source>
        <dbReference type="ARBA" id="ARBA00022857"/>
    </source>
</evidence>
<evidence type="ECO:0000256" key="22">
    <source>
        <dbReference type="ARBA" id="ARBA00023166"/>
    </source>
</evidence>
<feature type="transmembrane region" description="Helical" evidence="29">
    <location>
        <begin position="50"/>
        <end position="69"/>
    </location>
</feature>
<dbReference type="Proteomes" id="UP000494106">
    <property type="component" value="Unassembled WGS sequence"/>
</dbReference>
<evidence type="ECO:0000256" key="26">
    <source>
        <dbReference type="ARBA" id="ARBA00056986"/>
    </source>
</evidence>
<evidence type="ECO:0000313" key="31">
    <source>
        <dbReference type="EMBL" id="CAB3219701.1"/>
    </source>
</evidence>
<evidence type="ECO:0000256" key="5">
    <source>
        <dbReference type="ARBA" id="ARBA00011738"/>
    </source>
</evidence>
<comment type="cofactor">
    <cofactor evidence="1">
        <name>FAD</name>
        <dbReference type="ChEBI" id="CHEBI:57692"/>
    </cofactor>
</comment>
<keyword evidence="32" id="KW-1185">Reference proteome</keyword>
<dbReference type="PROSITE" id="PS51387">
    <property type="entry name" value="FAD_PCMH"/>
    <property type="match status" value="1"/>
</dbReference>
<name>A0A8S0YMY9_ARCPL</name>
<evidence type="ECO:0000256" key="11">
    <source>
        <dbReference type="ARBA" id="ARBA00022692"/>
    </source>
</evidence>
<sequence length="563" mass="65280">MDWEIDSKASNRLGTGLTIQKYLVWISIEKMLPDSLKSWLIQWLEDHREFVVAVFCLPASLLFTVLMRFKAYVRWLTSDPQRHDSNVREIQQRVQQWNKLPPEDRRLLCTSRPNWLSLSTTFFQKHLHHQVPIPLYDILELNEADMTVRVEPMVTIGDITEYLIPRGYSLAVTIELTDATLGGLAFGTGMSTHSHKAGLYHETITSYEVVLADGSLVKATADNEYVDLFKTLPWCHGSLGFLVAMTIKIVKIKPYIKIKYIPVRGQKKYCDMLREFSGTYEKVPKEFPDYIEGTIYSKDEAVIMVGDYADYDPNIPVNSCSKWHKPWFYKHVETFLEKGESEELIPLRDYLLRHNRAIFWVVEDMLSFGNKTIFRYLFGWLLPPKPAFLKWTTTPGIRAYTFTKQVFQDIVLPIKELERQIEIASILFEKFPLLVYPCKIIDHGPSSGQLKRPDSKYLVPGTNYAMYNDLGVYGVPGKVKDKKPYNPVAAMRKMEDFTREVGGYSFLYADIFMTREEFEVMFDLSLYEEVRKKYKADGAFPHLYDKVKPELDVFAIGEENAIA</sequence>
<comment type="catalytic activity">
    <reaction evidence="25">
        <text>5alpha-cholest-8-en-3beta-ol + NADP(+) = zymosterol + NADPH + H(+)</text>
        <dbReference type="Rhea" id="RHEA:36399"/>
        <dbReference type="ChEBI" id="CHEBI:15378"/>
        <dbReference type="ChEBI" id="CHEBI:16608"/>
        <dbReference type="ChEBI" id="CHEBI:18252"/>
        <dbReference type="ChEBI" id="CHEBI:57783"/>
        <dbReference type="ChEBI" id="CHEBI:58349"/>
        <dbReference type="EC" id="1.3.1.72"/>
    </reaction>
    <physiologicalReaction direction="right-to-left" evidence="25">
        <dbReference type="Rhea" id="RHEA:36401"/>
    </physiologicalReaction>
</comment>
<dbReference type="OrthoDB" id="415825at2759"/>
<keyword evidence="12" id="KW-0732">Signal</keyword>
<keyword evidence="17" id="KW-0560">Oxidoreductase</keyword>
<evidence type="ECO:0000256" key="2">
    <source>
        <dbReference type="ARBA" id="ARBA00004194"/>
    </source>
</evidence>
<evidence type="ECO:0000256" key="6">
    <source>
        <dbReference type="ARBA" id="ARBA00012405"/>
    </source>
</evidence>
<dbReference type="GO" id="GO:0071949">
    <property type="term" value="F:FAD binding"/>
    <property type="evidence" value="ECO:0007669"/>
    <property type="project" value="InterPro"/>
</dbReference>
<organism evidence="31 32">
    <name type="scientific">Arctia plantaginis</name>
    <name type="common">Wood tiger moth</name>
    <name type="synonym">Phalaena plantaginis</name>
    <dbReference type="NCBI Taxonomy" id="874455"/>
    <lineage>
        <taxon>Eukaryota</taxon>
        <taxon>Metazoa</taxon>
        <taxon>Ecdysozoa</taxon>
        <taxon>Arthropoda</taxon>
        <taxon>Hexapoda</taxon>
        <taxon>Insecta</taxon>
        <taxon>Pterygota</taxon>
        <taxon>Neoptera</taxon>
        <taxon>Endopterygota</taxon>
        <taxon>Lepidoptera</taxon>
        <taxon>Glossata</taxon>
        <taxon>Ditrysia</taxon>
        <taxon>Noctuoidea</taxon>
        <taxon>Erebidae</taxon>
        <taxon>Arctiinae</taxon>
        <taxon>Arctia</taxon>
    </lineage>
</organism>
<dbReference type="InterPro" id="IPR036318">
    <property type="entry name" value="FAD-bd_PCMH-like_sf"/>
</dbReference>
<dbReference type="InterPro" id="IPR006094">
    <property type="entry name" value="Oxid_FAD_bind_N"/>
</dbReference>
<comment type="function">
    <text evidence="26">Catalyzes the reduction of the delta-24 double bond of sterol intermediates during cholesterol biosynthesis. In addition to its cholesterol-synthesizing activity, can protect cells from oxidative stress by reducing caspase 3 activity during apoptosis induced by oxidative stress. Also protects against amyloid-beta peptide-induced apoptosis.</text>
</comment>
<keyword evidence="11 29" id="KW-0812">Transmembrane</keyword>
<evidence type="ECO:0000313" key="32">
    <source>
        <dbReference type="Proteomes" id="UP000494106"/>
    </source>
</evidence>
<keyword evidence="14" id="KW-0274">FAD</keyword>
<comment type="subunit">
    <text evidence="5">Homodimer.</text>
</comment>
<evidence type="ECO:0000256" key="10">
    <source>
        <dbReference type="ARBA" id="ARBA00022630"/>
    </source>
</evidence>
<dbReference type="InterPro" id="IPR040165">
    <property type="entry name" value="Diminuto-like"/>
</dbReference>
<evidence type="ECO:0000256" key="24">
    <source>
        <dbReference type="ARBA" id="ARBA00051033"/>
    </source>
</evidence>
<comment type="subcellular location">
    <subcellularLocation>
        <location evidence="4">Endoplasmic reticulum membrane</location>
        <topology evidence="4">Single-pass membrane protein</topology>
    </subcellularLocation>
    <subcellularLocation>
        <location evidence="2">Golgi apparatus membrane</location>
        <topology evidence="2">Single-pass membrane protein</topology>
    </subcellularLocation>
    <subcellularLocation>
        <location evidence="3">Peroxisome</location>
    </subcellularLocation>
</comment>
<dbReference type="FunFam" id="3.30.465.10:FF:000032">
    <property type="entry name" value="Delta(24)-sterol reductase"/>
    <property type="match status" value="1"/>
</dbReference>
<dbReference type="PANTHER" id="PTHR10801:SF2">
    <property type="entry name" value="FAD-BINDING PCMH-TYPE DOMAIN-CONTAINING PROTEIN"/>
    <property type="match status" value="1"/>
</dbReference>
<evidence type="ECO:0000256" key="25">
    <source>
        <dbReference type="ARBA" id="ARBA00052927"/>
    </source>
</evidence>
<evidence type="ECO:0000256" key="16">
    <source>
        <dbReference type="ARBA" id="ARBA00022989"/>
    </source>
</evidence>
<evidence type="ECO:0000256" key="21">
    <source>
        <dbReference type="ARBA" id="ARBA00023140"/>
    </source>
</evidence>
<proteinExistence type="predicted"/>
<dbReference type="PANTHER" id="PTHR10801">
    <property type="entry name" value="24-DEHYDROCHOLESTEROL REDUCTASE"/>
    <property type="match status" value="1"/>
</dbReference>
<comment type="caution">
    <text evidence="31">The sequence shown here is derived from an EMBL/GenBank/DDBJ whole genome shotgun (WGS) entry which is preliminary data.</text>
</comment>
<keyword evidence="10" id="KW-0285">Flavoprotein</keyword>
<dbReference type="GO" id="GO:0005777">
    <property type="term" value="C:peroxisome"/>
    <property type="evidence" value="ECO:0007669"/>
    <property type="project" value="UniProtKB-SubCell"/>
</dbReference>
<dbReference type="Pfam" id="PF01565">
    <property type="entry name" value="FAD_binding_4"/>
    <property type="match status" value="1"/>
</dbReference>
<keyword evidence="15" id="KW-0521">NADP</keyword>
<evidence type="ECO:0000256" key="13">
    <source>
        <dbReference type="ARBA" id="ARBA00022824"/>
    </source>
</evidence>
<dbReference type="EMBL" id="CADEBC010000002">
    <property type="protein sequence ID" value="CAB3219701.1"/>
    <property type="molecule type" value="Genomic_DNA"/>
</dbReference>
<evidence type="ECO:0000256" key="23">
    <source>
        <dbReference type="ARBA" id="ARBA00023221"/>
    </source>
</evidence>
<evidence type="ECO:0000256" key="8">
    <source>
        <dbReference type="ARBA" id="ARBA00022516"/>
    </source>
</evidence>
<keyword evidence="23" id="KW-0753">Steroid metabolism</keyword>
<dbReference type="GO" id="GO:0000246">
    <property type="term" value="F:Delta24(24-1) sterol reductase activity"/>
    <property type="evidence" value="ECO:0007669"/>
    <property type="project" value="TreeGrafter"/>
</dbReference>
<keyword evidence="22" id="KW-1207">Sterol metabolism</keyword>
<dbReference type="EC" id="1.3.1.72" evidence="6"/>
<evidence type="ECO:0000256" key="20">
    <source>
        <dbReference type="ARBA" id="ARBA00023136"/>
    </source>
</evidence>
<evidence type="ECO:0000256" key="9">
    <source>
        <dbReference type="ARBA" id="ARBA00022548"/>
    </source>
</evidence>
<evidence type="ECO:0000256" key="18">
    <source>
        <dbReference type="ARBA" id="ARBA00023034"/>
    </source>
</evidence>
<keyword evidence="16 29" id="KW-1133">Transmembrane helix</keyword>
<evidence type="ECO:0000256" key="7">
    <source>
        <dbReference type="ARBA" id="ARBA00019086"/>
    </source>
</evidence>
<keyword evidence="19" id="KW-0443">Lipid metabolism</keyword>
<keyword evidence="13" id="KW-0256">Endoplasmic reticulum</keyword>
<keyword evidence="9" id="KW-0153">Cholesterol metabolism</keyword>
<evidence type="ECO:0000256" key="3">
    <source>
        <dbReference type="ARBA" id="ARBA00004275"/>
    </source>
</evidence>
<protein>
    <recommendedName>
        <fullName evidence="7">Delta(24)-sterol reductase</fullName>
        <ecNumber evidence="6">1.3.1.72</ecNumber>
    </recommendedName>
    <alternativeName>
        <fullName evidence="27">24-dehydrocholesterol reductase</fullName>
    </alternativeName>
    <alternativeName>
        <fullName evidence="28">3-beta-hydroxysterol Delta-24-reductase</fullName>
    </alternativeName>
</protein>
<gene>
    <name evidence="31" type="ORF">APLA_LOCUS16</name>
</gene>
<keyword evidence="8" id="KW-0444">Lipid biosynthesis</keyword>
<keyword evidence="18" id="KW-0333">Golgi apparatus</keyword>
<dbReference type="AlphaFoldDB" id="A0A8S0YMY9"/>
<dbReference type="SUPFAM" id="SSF56176">
    <property type="entry name" value="FAD-binding/transporter-associated domain-like"/>
    <property type="match status" value="1"/>
</dbReference>
<evidence type="ECO:0000256" key="1">
    <source>
        <dbReference type="ARBA" id="ARBA00001974"/>
    </source>
</evidence>
<evidence type="ECO:0000256" key="27">
    <source>
        <dbReference type="ARBA" id="ARBA00078485"/>
    </source>
</evidence>
<feature type="domain" description="FAD-binding PCMH-type" evidence="30">
    <location>
        <begin position="68"/>
        <end position="252"/>
    </location>
</feature>
<dbReference type="GO" id="GO:0008203">
    <property type="term" value="P:cholesterol metabolic process"/>
    <property type="evidence" value="ECO:0007669"/>
    <property type="project" value="UniProtKB-KW"/>
</dbReference>
<evidence type="ECO:0000256" key="28">
    <source>
        <dbReference type="ARBA" id="ARBA00080612"/>
    </source>
</evidence>
<dbReference type="GO" id="GO:0000139">
    <property type="term" value="C:Golgi membrane"/>
    <property type="evidence" value="ECO:0007669"/>
    <property type="project" value="UniProtKB-SubCell"/>
</dbReference>